<feature type="non-terminal residue" evidence="1">
    <location>
        <position position="1"/>
    </location>
</feature>
<comment type="caution">
    <text evidence="1">The sequence shown here is derived from an EMBL/GenBank/DDBJ whole genome shotgun (WGS) entry which is preliminary data.</text>
</comment>
<dbReference type="Proteomes" id="UP000677228">
    <property type="component" value="Unassembled WGS sequence"/>
</dbReference>
<gene>
    <name evidence="1" type="ORF">OVA965_LOCUS42015</name>
    <name evidence="2" type="ORF">TMI583_LOCUS43803</name>
</gene>
<accession>A0A8S2G2F7</accession>
<protein>
    <submittedName>
        <fullName evidence="1">Uncharacterized protein</fullName>
    </submittedName>
</protein>
<dbReference type="Proteomes" id="UP000682733">
    <property type="component" value="Unassembled WGS sequence"/>
</dbReference>
<dbReference type="AlphaFoldDB" id="A0A8S2G2F7"/>
<sequence length="188" mass="22368">MELKIGESSDMSVKNIATGELYERSLSIRYYIQSLIFTFPQFQLLKIVWESPETRRFVFDPSRSKYLPTIDTQYGSRTLFSFTDSQFFYRNIDGCCRVAAVYTFFLLGHGKDSTTYIVRYDKNTQEVYEVQMERVLADVFYNRNCYGSLYRVKQNDKKKRESIVDFDHSVNQTYLTNRHQSQFIEQDL</sequence>
<organism evidence="1 3">
    <name type="scientific">Didymodactylos carnosus</name>
    <dbReference type="NCBI Taxonomy" id="1234261"/>
    <lineage>
        <taxon>Eukaryota</taxon>
        <taxon>Metazoa</taxon>
        <taxon>Spiralia</taxon>
        <taxon>Gnathifera</taxon>
        <taxon>Rotifera</taxon>
        <taxon>Eurotatoria</taxon>
        <taxon>Bdelloidea</taxon>
        <taxon>Philodinida</taxon>
        <taxon>Philodinidae</taxon>
        <taxon>Didymodactylos</taxon>
    </lineage>
</organism>
<name>A0A8S2G2F7_9BILA</name>
<reference evidence="1" key="1">
    <citation type="submission" date="2021-02" db="EMBL/GenBank/DDBJ databases">
        <authorList>
            <person name="Nowell W R."/>
        </authorList>
    </citation>
    <scope>NUCLEOTIDE SEQUENCE</scope>
</reference>
<dbReference type="EMBL" id="CAJOBA010073983">
    <property type="protein sequence ID" value="CAF4407353.1"/>
    <property type="molecule type" value="Genomic_DNA"/>
</dbReference>
<evidence type="ECO:0000313" key="3">
    <source>
        <dbReference type="Proteomes" id="UP000677228"/>
    </source>
</evidence>
<dbReference type="EMBL" id="CAJNOK010050259">
    <property type="protein sequence ID" value="CAF1599482.1"/>
    <property type="molecule type" value="Genomic_DNA"/>
</dbReference>
<evidence type="ECO:0000313" key="2">
    <source>
        <dbReference type="EMBL" id="CAF4407353.1"/>
    </source>
</evidence>
<proteinExistence type="predicted"/>
<evidence type="ECO:0000313" key="1">
    <source>
        <dbReference type="EMBL" id="CAF1599482.1"/>
    </source>
</evidence>